<feature type="non-terminal residue" evidence="1">
    <location>
        <position position="1"/>
    </location>
</feature>
<accession>A0A699UAX8</accession>
<protein>
    <submittedName>
        <fullName evidence="1">Uncharacterized protein</fullName>
    </submittedName>
</protein>
<dbReference type="EMBL" id="BKCJ011315906">
    <property type="protein sequence ID" value="GFD19610.1"/>
    <property type="molecule type" value="Genomic_DNA"/>
</dbReference>
<sequence>ERGWDTWDREQDHMVLLGECFGTVQVSVGAQECRVGEKGDLGGNGG</sequence>
<proteinExistence type="predicted"/>
<dbReference type="AlphaFoldDB" id="A0A699UAX8"/>
<gene>
    <name evidence="1" type="ORF">Tci_891579</name>
</gene>
<reference evidence="1" key="1">
    <citation type="journal article" date="2019" name="Sci. Rep.">
        <title>Draft genome of Tanacetum cinerariifolium, the natural source of mosquito coil.</title>
        <authorList>
            <person name="Yamashiro T."/>
            <person name="Shiraishi A."/>
            <person name="Satake H."/>
            <person name="Nakayama K."/>
        </authorList>
    </citation>
    <scope>NUCLEOTIDE SEQUENCE</scope>
</reference>
<organism evidence="1">
    <name type="scientific">Tanacetum cinerariifolium</name>
    <name type="common">Dalmatian daisy</name>
    <name type="synonym">Chrysanthemum cinerariifolium</name>
    <dbReference type="NCBI Taxonomy" id="118510"/>
    <lineage>
        <taxon>Eukaryota</taxon>
        <taxon>Viridiplantae</taxon>
        <taxon>Streptophyta</taxon>
        <taxon>Embryophyta</taxon>
        <taxon>Tracheophyta</taxon>
        <taxon>Spermatophyta</taxon>
        <taxon>Magnoliopsida</taxon>
        <taxon>eudicotyledons</taxon>
        <taxon>Gunneridae</taxon>
        <taxon>Pentapetalae</taxon>
        <taxon>asterids</taxon>
        <taxon>campanulids</taxon>
        <taxon>Asterales</taxon>
        <taxon>Asteraceae</taxon>
        <taxon>Asteroideae</taxon>
        <taxon>Anthemideae</taxon>
        <taxon>Anthemidinae</taxon>
        <taxon>Tanacetum</taxon>
    </lineage>
</organism>
<comment type="caution">
    <text evidence="1">The sequence shown here is derived from an EMBL/GenBank/DDBJ whole genome shotgun (WGS) entry which is preliminary data.</text>
</comment>
<evidence type="ECO:0000313" key="1">
    <source>
        <dbReference type="EMBL" id="GFD19610.1"/>
    </source>
</evidence>
<name>A0A699UAX8_TANCI</name>